<name>A0ACC2WE35_9TREE</name>
<comment type="caution">
    <text evidence="1">The sequence shown here is derived from an EMBL/GenBank/DDBJ whole genome shotgun (WGS) entry which is preliminary data.</text>
</comment>
<keyword evidence="2" id="KW-1185">Reference proteome</keyword>
<proteinExistence type="predicted"/>
<dbReference type="EMBL" id="JASBWT010000001">
    <property type="protein sequence ID" value="KAJ9109121.1"/>
    <property type="molecule type" value="Genomic_DNA"/>
</dbReference>
<evidence type="ECO:0000313" key="1">
    <source>
        <dbReference type="EMBL" id="KAJ9109121.1"/>
    </source>
</evidence>
<gene>
    <name evidence="1" type="ORF">QFC21_000449</name>
</gene>
<accession>A0ACC2WE35</accession>
<dbReference type="Proteomes" id="UP001227268">
    <property type="component" value="Unassembled WGS sequence"/>
</dbReference>
<organism evidence="1 2">
    <name type="scientific">Naganishia friedmannii</name>
    <dbReference type="NCBI Taxonomy" id="89922"/>
    <lineage>
        <taxon>Eukaryota</taxon>
        <taxon>Fungi</taxon>
        <taxon>Dikarya</taxon>
        <taxon>Basidiomycota</taxon>
        <taxon>Agaricomycotina</taxon>
        <taxon>Tremellomycetes</taxon>
        <taxon>Filobasidiales</taxon>
        <taxon>Filobasidiaceae</taxon>
        <taxon>Naganishia</taxon>
    </lineage>
</organism>
<reference evidence="1" key="1">
    <citation type="submission" date="2023-04" db="EMBL/GenBank/DDBJ databases">
        <title>Draft Genome sequencing of Naganishia species isolated from polar environments using Oxford Nanopore Technology.</title>
        <authorList>
            <person name="Leo P."/>
            <person name="Venkateswaran K."/>
        </authorList>
    </citation>
    <scope>NUCLEOTIDE SEQUENCE</scope>
    <source>
        <strain evidence="1">MNA-CCFEE 5423</strain>
    </source>
</reference>
<sequence>MSQPDVQQQRSTRPAPQQPSQAQPRKVKFSVGTDYQVKDVIGEGAYGVVVVAIRRRDGQKVAIKKISPFDHVLFALRTLRELKLLKYFTMNQVSDNIISILDIIQPSSFDSFKEVYLVQELMETDLHRVIRTQDLSDDHCQYFVYQTCRAMKALHCAEIVHRDLKPSNLLLNANCDLKVCDFGLARSTQTALHQEGAVNGIMTEYVATRWYRAPEVMLSFKQYTKAIDVWSIGCILAEMISGKPLFPGKDYHDQLKLILDVLGTPPMEEFYDVTSRRSRDYLRNLPVRTKKSFESLYPQASPAAIDFLKRTLTFSSKKRMTMEECLAHPYLEAYHDPEDEPGAAPLDPNFFEFDLQKDNITREELKKLLYDEIVSFRTPYPAGPQPMEI</sequence>
<evidence type="ECO:0000313" key="2">
    <source>
        <dbReference type="Proteomes" id="UP001227268"/>
    </source>
</evidence>
<protein>
    <submittedName>
        <fullName evidence="1">Uncharacterized protein</fullName>
    </submittedName>
</protein>